<feature type="region of interest" description="Disordered" evidence="9">
    <location>
        <begin position="1"/>
        <end position="30"/>
    </location>
</feature>
<name>A0A2A6BN28_PRIPA</name>
<dbReference type="GO" id="GO:0043015">
    <property type="term" value="F:gamma-tubulin binding"/>
    <property type="evidence" value="ECO:0007669"/>
    <property type="project" value="InterPro"/>
</dbReference>
<dbReference type="Gene3D" id="6.10.140.1750">
    <property type="match status" value="1"/>
</dbReference>
<feature type="compositionally biased region" description="Low complexity" evidence="9">
    <location>
        <begin position="208"/>
        <end position="221"/>
    </location>
</feature>
<dbReference type="Pfam" id="PF17681">
    <property type="entry name" value="GCP_N_terminal"/>
    <property type="match status" value="1"/>
</dbReference>
<feature type="domain" description="Gamma tubulin complex component C-terminal" evidence="10">
    <location>
        <begin position="906"/>
        <end position="1155"/>
    </location>
</feature>
<feature type="region of interest" description="Disordered" evidence="9">
    <location>
        <begin position="125"/>
        <end position="144"/>
    </location>
</feature>
<keyword evidence="8" id="KW-0206">Cytoskeleton</keyword>
<evidence type="ECO:0000256" key="5">
    <source>
        <dbReference type="ARBA" id="ARBA00022701"/>
    </source>
</evidence>
<evidence type="ECO:0000313" key="13">
    <source>
        <dbReference type="Proteomes" id="UP000005239"/>
    </source>
</evidence>
<protein>
    <submittedName>
        <fullName evidence="12">Uncharacterized protein</fullName>
    </submittedName>
</protein>
<accession>A0A2A6BN28</accession>
<evidence type="ECO:0000256" key="1">
    <source>
        <dbReference type="ARBA" id="ARBA00004245"/>
    </source>
</evidence>
<dbReference type="Proteomes" id="UP000005239">
    <property type="component" value="Unassembled WGS sequence"/>
</dbReference>
<evidence type="ECO:0000256" key="8">
    <source>
        <dbReference type="ARBA" id="ARBA00023212"/>
    </source>
</evidence>
<proteinExistence type="inferred from homology"/>
<evidence type="ECO:0000313" key="12">
    <source>
        <dbReference type="EnsemblMetazoa" id="PPA23081.1"/>
    </source>
</evidence>
<dbReference type="Gene3D" id="6.10.140.2130">
    <property type="match status" value="1"/>
</dbReference>
<dbReference type="Gene3D" id="1.20.120.1900">
    <property type="entry name" value="Gamma-tubulin complex, C-terminal domain"/>
    <property type="match status" value="1"/>
</dbReference>
<feature type="compositionally biased region" description="Polar residues" evidence="9">
    <location>
        <begin position="1"/>
        <end position="17"/>
    </location>
</feature>
<feature type="domain" description="Gamma tubulin complex component protein N-terminal" evidence="11">
    <location>
        <begin position="659"/>
        <end position="893"/>
    </location>
</feature>
<evidence type="ECO:0000256" key="9">
    <source>
        <dbReference type="SAM" id="MobiDB-lite"/>
    </source>
</evidence>
<comment type="subcellular location">
    <subcellularLocation>
        <location evidence="1">Cytoplasm</location>
        <location evidence="1">Cytoskeleton</location>
    </subcellularLocation>
</comment>
<dbReference type="InterPro" id="IPR042241">
    <property type="entry name" value="GCP_C_sf"/>
</dbReference>
<accession>A0A8R1UH04</accession>
<dbReference type="PANTHER" id="PTHR12751">
    <property type="entry name" value="PHOSPHATASE AND ACTIN REGULATOR PHACTR"/>
    <property type="match status" value="1"/>
</dbReference>
<feature type="compositionally biased region" description="Low complexity" evidence="9">
    <location>
        <begin position="232"/>
        <end position="271"/>
    </location>
</feature>
<reference evidence="13" key="1">
    <citation type="journal article" date="2008" name="Nat. Genet.">
        <title>The Pristionchus pacificus genome provides a unique perspective on nematode lifestyle and parasitism.</title>
        <authorList>
            <person name="Dieterich C."/>
            <person name="Clifton S.W."/>
            <person name="Schuster L.N."/>
            <person name="Chinwalla A."/>
            <person name="Delehaunty K."/>
            <person name="Dinkelacker I."/>
            <person name="Fulton L."/>
            <person name="Fulton R."/>
            <person name="Godfrey J."/>
            <person name="Minx P."/>
            <person name="Mitreva M."/>
            <person name="Roeseler W."/>
            <person name="Tian H."/>
            <person name="Witte H."/>
            <person name="Yang S.P."/>
            <person name="Wilson R.K."/>
            <person name="Sommer R.J."/>
        </authorList>
    </citation>
    <scope>NUCLEOTIDE SEQUENCE [LARGE SCALE GENOMIC DNA]</scope>
    <source>
        <strain evidence="13">PS312</strain>
    </source>
</reference>
<sequence length="1200" mass="135957">MPSNSSSSTERPLSTIVTATDRDATAAPTVISAPPAPVIITEEEESKRARRRIFPSRFWRHLVRPWKWRKSLSRKFRGGSNGDKAAAAGAADAASIDSQPRTASIATNLSHDSRTTPIITITDESTVLPSEENGGAQQDGKKRVWKQSSYQELPKSSFIARIVMLELVARLKRTLCGLCRRRKKDEVEEDRKNNNSDVAVLVVDTAAAADQQQRQQQQSSSRGEKEEEEEGAQPSSEATMRGSTTAAAAARRSDGSSGKGAALLSPAAGSATPPPKTGAFEQIACKEPRFDAQPEKPVLKKPGAPSRIRLNGEGMVKRRRKQSDSSSDGSSGDSSCEEEEQRDEEENEDEEEEEDGGKPSIARLLRKDTMALSLDKRKSGGEGEDEEEEEIAEEDAAMKEIRKKVSIRLERKLSERPTLEELEQRNIIRRAPRSDSESELANLEERRKMLLRKLSFRPTIAQLKDDQIIMFNDYVEVTQAEVYDRKADKPWTRLTPSDKAMIRKELNEFKENEMDVHEESAKFTRRILSFVICRRNEKKRARPIFVMTLTDKPTTWKALRRSLVNSRFMLLRVPRSANYANLDDEPFDDFRSMDAAEVELALVDEMGVVLMYLSGLNSPKIFATTKTQPLYHRGTLLLSAHARSHHALRAAQANSETGLSMTVRVVAKRCEELLDRELADIVETASSCHKLMEFYYQVMPLNDKLETAAQVLEHITEGDLVGGEVLTLLATRLRQSIRDDTSALLHDMERAAMTTFLAKLYQWIAQGTIDCDTTMEFVVWNISEFTPTQLEVLQRTTLPKDERTDLGNGFRVLEELCPYQFSTAFVDIVKCGRFLHILRASSEDQERRATEEAFKILGPYADFIKLSPGVVKSRIVQARDSSSTRILKLLRDEYAVGELFDVAHSLFLCLDVSWLNLLMAEYDELLSKRVEAISEKRLAIIWSTMQMKRYESYTDKFDLVLERDSVLSLLFKNENSSCRWFAAEATRNNSMFVCPPDNWIEEELDRVEQSDELIGWSALSLRFKCPSMLSPIFTNTQMMVYSNVFRLFLACHLAIHRIGQCMLLLPSLKAEQWRQAAKLFFSINVLLHRFVENWNLIVSPMAMKFKQDLRRARSIEEMASLHSEFLVKLGIGLRFNNPRMLRDIFALCALTRQIYSEEMDIGTAEEQFAEISTEIAGALCDSGSDDQMGNEMLMMMTLGR</sequence>
<feature type="compositionally biased region" description="Low complexity" evidence="9">
    <location>
        <begin position="324"/>
        <end position="334"/>
    </location>
</feature>
<dbReference type="InterPro" id="IPR004018">
    <property type="entry name" value="RPEL_repeat"/>
</dbReference>
<feature type="compositionally biased region" description="Acidic residues" evidence="9">
    <location>
        <begin position="382"/>
        <end position="395"/>
    </location>
</feature>
<keyword evidence="13" id="KW-1185">Reference proteome</keyword>
<dbReference type="InterPro" id="IPR041470">
    <property type="entry name" value="GCP_N"/>
</dbReference>
<feature type="region of interest" description="Disordered" evidence="9">
    <location>
        <begin position="208"/>
        <end position="395"/>
    </location>
</feature>
<evidence type="ECO:0000256" key="7">
    <source>
        <dbReference type="ARBA" id="ARBA00023203"/>
    </source>
</evidence>
<comment type="similarity">
    <text evidence="3">Belongs to the TUBGCP family.</text>
</comment>
<dbReference type="EnsemblMetazoa" id="PPA23081.1">
    <property type="protein sequence ID" value="PPA23081.1"/>
    <property type="gene ID" value="WBGene00112635"/>
</dbReference>
<keyword evidence="5" id="KW-0493">Microtubule</keyword>
<dbReference type="InterPro" id="IPR040457">
    <property type="entry name" value="GCP_C"/>
</dbReference>
<gene>
    <name evidence="12" type="primary">WBGene00112635</name>
</gene>
<dbReference type="SMART" id="SM00707">
    <property type="entry name" value="RPEL"/>
    <property type="match status" value="2"/>
</dbReference>
<dbReference type="GO" id="GO:0003779">
    <property type="term" value="F:actin binding"/>
    <property type="evidence" value="ECO:0000318"/>
    <property type="project" value="GO_Central"/>
</dbReference>
<evidence type="ECO:0000256" key="3">
    <source>
        <dbReference type="ARBA" id="ARBA00010337"/>
    </source>
</evidence>
<keyword evidence="4" id="KW-0963">Cytoplasm</keyword>
<reference evidence="12" key="2">
    <citation type="submission" date="2022-06" db="UniProtKB">
        <authorList>
            <consortium name="EnsemblMetazoa"/>
        </authorList>
    </citation>
    <scope>IDENTIFICATION</scope>
    <source>
        <strain evidence="12">PS312</strain>
    </source>
</reference>
<dbReference type="AlphaFoldDB" id="A0A2A6BN28"/>
<evidence type="ECO:0000256" key="2">
    <source>
        <dbReference type="ARBA" id="ARBA00009795"/>
    </source>
</evidence>
<evidence type="ECO:0000256" key="6">
    <source>
        <dbReference type="ARBA" id="ARBA00022737"/>
    </source>
</evidence>
<feature type="compositionally biased region" description="Basic and acidic residues" evidence="9">
    <location>
        <begin position="365"/>
        <end position="381"/>
    </location>
</feature>
<dbReference type="Pfam" id="PF04130">
    <property type="entry name" value="GCP_C_terminal"/>
    <property type="match status" value="1"/>
</dbReference>
<feature type="compositionally biased region" description="Basic and acidic residues" evidence="9">
    <location>
        <begin position="284"/>
        <end position="298"/>
    </location>
</feature>
<comment type="similarity">
    <text evidence="2">Belongs to the phosphatase and actin regulator family.</text>
</comment>
<dbReference type="GO" id="GO:0030036">
    <property type="term" value="P:actin cytoskeleton organization"/>
    <property type="evidence" value="ECO:0000318"/>
    <property type="project" value="GO_Central"/>
</dbReference>
<dbReference type="GO" id="GO:0005874">
    <property type="term" value="C:microtubule"/>
    <property type="evidence" value="ECO:0007669"/>
    <property type="project" value="UniProtKB-KW"/>
</dbReference>
<evidence type="ECO:0000259" key="10">
    <source>
        <dbReference type="Pfam" id="PF04130"/>
    </source>
</evidence>
<evidence type="ECO:0000259" key="11">
    <source>
        <dbReference type="Pfam" id="PF17681"/>
    </source>
</evidence>
<organism evidence="12 13">
    <name type="scientific">Pristionchus pacificus</name>
    <name type="common">Parasitic nematode worm</name>
    <dbReference type="NCBI Taxonomy" id="54126"/>
    <lineage>
        <taxon>Eukaryota</taxon>
        <taxon>Metazoa</taxon>
        <taxon>Ecdysozoa</taxon>
        <taxon>Nematoda</taxon>
        <taxon>Chromadorea</taxon>
        <taxon>Rhabditida</taxon>
        <taxon>Rhabditina</taxon>
        <taxon>Diplogasteromorpha</taxon>
        <taxon>Diplogasteroidea</taxon>
        <taxon>Neodiplogasteridae</taxon>
        <taxon>Pristionchus</taxon>
    </lineage>
</organism>
<dbReference type="PANTHER" id="PTHR12751:SF18">
    <property type="entry name" value="PHOSPHATASE AND ACTIN REGULATOR 1"/>
    <property type="match status" value="1"/>
</dbReference>
<keyword evidence="7" id="KW-0009">Actin-binding</keyword>
<evidence type="ECO:0000256" key="4">
    <source>
        <dbReference type="ARBA" id="ARBA00022490"/>
    </source>
</evidence>
<dbReference type="PROSITE" id="PS51073">
    <property type="entry name" value="RPEL"/>
    <property type="match status" value="1"/>
</dbReference>
<feature type="compositionally biased region" description="Acidic residues" evidence="9">
    <location>
        <begin position="335"/>
        <end position="355"/>
    </location>
</feature>
<keyword evidence="6" id="KW-0677">Repeat</keyword>